<proteinExistence type="predicted"/>
<reference evidence="2" key="3">
    <citation type="submission" date="2025-08" db="UniProtKB">
        <authorList>
            <consortium name="Ensembl"/>
        </authorList>
    </citation>
    <scope>IDENTIFICATION</scope>
    <source>
        <strain evidence="2">17573</strain>
    </source>
</reference>
<dbReference type="AlphaFoldDB" id="A0A5F7ZZF8"/>
<reference evidence="2" key="4">
    <citation type="submission" date="2025-09" db="UniProtKB">
        <authorList>
            <consortium name="Ensembl"/>
        </authorList>
    </citation>
    <scope>IDENTIFICATION</scope>
    <source>
        <strain evidence="2">17573</strain>
    </source>
</reference>
<dbReference type="SMR" id="A0A5F7ZZF8"/>
<dbReference type="InParanoid" id="A0A5F7ZZF8"/>
<keyword evidence="3" id="KW-1185">Reference proteome</keyword>
<reference evidence="2" key="2">
    <citation type="submission" date="2019-01" db="EMBL/GenBank/DDBJ databases">
        <authorList>
            <person name="Graves T."/>
            <person name="Eichler E.E."/>
            <person name="Wilson R.K."/>
        </authorList>
    </citation>
    <scope>NUCLEOTIDE SEQUENCE [LARGE SCALE GENOMIC DNA]</scope>
    <source>
        <strain evidence="2">17573</strain>
    </source>
</reference>
<organism evidence="2 3">
    <name type="scientific">Macaca mulatta</name>
    <name type="common">Rhesus macaque</name>
    <dbReference type="NCBI Taxonomy" id="9544"/>
    <lineage>
        <taxon>Eukaryota</taxon>
        <taxon>Metazoa</taxon>
        <taxon>Chordata</taxon>
        <taxon>Craniata</taxon>
        <taxon>Vertebrata</taxon>
        <taxon>Euteleostomi</taxon>
        <taxon>Mammalia</taxon>
        <taxon>Eutheria</taxon>
        <taxon>Euarchontoglires</taxon>
        <taxon>Primates</taxon>
        <taxon>Haplorrhini</taxon>
        <taxon>Catarrhini</taxon>
        <taxon>Cercopithecidae</taxon>
        <taxon>Cercopithecinae</taxon>
        <taxon>Macaca</taxon>
    </lineage>
</organism>
<name>A0A5F7ZZF8_MACMU</name>
<accession>A0A5F7ZZF8</accession>
<evidence type="ECO:0000256" key="1">
    <source>
        <dbReference type="SAM" id="MobiDB-lite"/>
    </source>
</evidence>
<dbReference type="PANTHER" id="PTHR46254">
    <property type="entry name" value="PROTEIN GVQW1-RELATED"/>
    <property type="match status" value="1"/>
</dbReference>
<feature type="region of interest" description="Disordered" evidence="1">
    <location>
        <begin position="195"/>
        <end position="216"/>
    </location>
</feature>
<evidence type="ECO:0000313" key="3">
    <source>
        <dbReference type="Proteomes" id="UP000006718"/>
    </source>
</evidence>
<sequence>MQSLKLILQSINNMRTLHKGYKIIHKSKEIILNHKTIYNCYFYLLLLLFFETESHSVAQAGVQWHDLGSLQAPPPRFTRFSCLSLLSSWDYRYPPPHPANFLCIFSRDRVSLCWPDWSRTPHLVICLPRPPKVLGLQAWATTPSQPYAIFKEKTISTQKRDRYREILVQCLAHSKWSKTTEPLLSHLAHTWANQRQKAKRQAAENRRRTSLQYDFC</sequence>
<reference evidence="3" key="1">
    <citation type="journal article" date="2007" name="Science">
        <title>Evolutionary and biomedical insights from the rhesus macaque genome.</title>
        <authorList>
            <person name="Gibbs R.A."/>
            <person name="Rogers J."/>
            <person name="Katze M.G."/>
            <person name="Bumgarner R."/>
            <person name="Weinstock G.M."/>
            <person name="Mardis E.R."/>
            <person name="Remington K.A."/>
            <person name="Strausberg R.L."/>
            <person name="Venter J.C."/>
            <person name="Wilson R.K."/>
            <person name="Batzer M.A."/>
            <person name="Bustamante C.D."/>
            <person name="Eichler E.E."/>
            <person name="Hahn M.W."/>
            <person name="Hardison R.C."/>
            <person name="Makova K.D."/>
            <person name="Miller W."/>
            <person name="Milosavljevic A."/>
            <person name="Palermo R.E."/>
            <person name="Siepel A."/>
            <person name="Sikela J.M."/>
            <person name="Attaway T."/>
            <person name="Bell S."/>
            <person name="Bernard K.E."/>
            <person name="Buhay C.J."/>
            <person name="Chandrabose M.N."/>
            <person name="Dao M."/>
            <person name="Davis C."/>
            <person name="Delehaunty K.D."/>
            <person name="Ding Y."/>
            <person name="Dinh H.H."/>
            <person name="Dugan-Rocha S."/>
            <person name="Fulton L.A."/>
            <person name="Gabisi R.A."/>
            <person name="Garner T.T."/>
            <person name="Godfrey J."/>
            <person name="Hawes A.C."/>
            <person name="Hernandez J."/>
            <person name="Hines S."/>
            <person name="Holder M."/>
            <person name="Hume J."/>
            <person name="Jhangiani S.N."/>
            <person name="Joshi V."/>
            <person name="Khan Z.M."/>
            <person name="Kirkness E.F."/>
            <person name="Cree A."/>
            <person name="Fowler R.G."/>
            <person name="Lee S."/>
            <person name="Lewis L.R."/>
            <person name="Li Z."/>
            <person name="Liu Y.-S."/>
            <person name="Moore S.M."/>
            <person name="Muzny D."/>
            <person name="Nazareth L.V."/>
            <person name="Ngo D.N."/>
            <person name="Okwuonu G.O."/>
            <person name="Pai G."/>
            <person name="Parker D."/>
            <person name="Paul H.A."/>
            <person name="Pfannkoch C."/>
            <person name="Pohl C.S."/>
            <person name="Rogers Y.-H.C."/>
            <person name="Ruiz S.J."/>
            <person name="Sabo A."/>
            <person name="Santibanez J."/>
            <person name="Schneider B.W."/>
            <person name="Smith S.M."/>
            <person name="Sodergren E."/>
            <person name="Svatek A.F."/>
            <person name="Utterback T.R."/>
            <person name="Vattathil S."/>
            <person name="Warren W."/>
            <person name="White C.S."/>
            <person name="Chinwalla A.T."/>
            <person name="Feng Y."/>
            <person name="Halpern A.L."/>
            <person name="Hillier L.W."/>
            <person name="Huang X."/>
            <person name="Minx P."/>
            <person name="Nelson J.O."/>
            <person name="Pepin K.H."/>
            <person name="Qin X."/>
            <person name="Sutton G.G."/>
            <person name="Venter E."/>
            <person name="Walenz B.P."/>
            <person name="Wallis J.W."/>
            <person name="Worley K.C."/>
            <person name="Yang S.-P."/>
            <person name="Jones S.M."/>
            <person name="Marra M.A."/>
            <person name="Rocchi M."/>
            <person name="Schein J.E."/>
            <person name="Baertsch R."/>
            <person name="Clarke L."/>
            <person name="Csuros M."/>
            <person name="Glasscock J."/>
            <person name="Harris R.A."/>
            <person name="Havlak P."/>
            <person name="Jackson A.R."/>
            <person name="Jiang H."/>
            <person name="Liu Y."/>
            <person name="Messina D.N."/>
            <person name="Shen Y."/>
            <person name="Song H.X.-Z."/>
            <person name="Wylie T."/>
            <person name="Zhang L."/>
            <person name="Birney E."/>
            <person name="Han K."/>
            <person name="Konkel M.K."/>
            <person name="Lee J."/>
            <person name="Smit A.F.A."/>
            <person name="Ullmer B."/>
            <person name="Wang H."/>
            <person name="Xing J."/>
            <person name="Burhans R."/>
            <person name="Cheng Z."/>
            <person name="Karro J.E."/>
            <person name="Ma J."/>
            <person name="Raney B."/>
            <person name="She X."/>
            <person name="Cox M.J."/>
            <person name="Demuth J.P."/>
            <person name="Dumas L.J."/>
            <person name="Han S.-G."/>
            <person name="Hopkins J."/>
            <person name="Karimpour-Fard A."/>
            <person name="Kim Y.H."/>
            <person name="Pollack J.R."/>
            <person name="Vinar T."/>
            <person name="Addo-Quaye C."/>
            <person name="Degenhardt J."/>
            <person name="Denby A."/>
            <person name="Hubisz M.J."/>
            <person name="Indap A."/>
            <person name="Kosiol C."/>
            <person name="Lahn B.T."/>
            <person name="Lawson H.A."/>
            <person name="Marklein A."/>
            <person name="Nielsen R."/>
            <person name="Vallender E.J."/>
            <person name="Clark A.G."/>
            <person name="Ferguson B."/>
            <person name="Hernandez R.D."/>
            <person name="Hirani K."/>
            <person name="Kehrer-Sawatzki H."/>
            <person name="Kolb J."/>
            <person name="Patil S."/>
            <person name="Pu L.-L."/>
            <person name="Ren Y."/>
            <person name="Smith D.G."/>
            <person name="Wheeler D.A."/>
            <person name="Schenck I."/>
            <person name="Ball E.V."/>
            <person name="Chen R."/>
            <person name="Cooper D.N."/>
            <person name="Giardine B."/>
            <person name="Hsu F."/>
            <person name="Kent W.J."/>
            <person name="Lesk A."/>
            <person name="Nelson D.L."/>
            <person name="O'brien W.E."/>
            <person name="Pruefer K."/>
            <person name="Stenson P.D."/>
            <person name="Wallace J.C."/>
            <person name="Ke H."/>
            <person name="Liu X.-M."/>
            <person name="Wang P."/>
            <person name="Xiang A.P."/>
            <person name="Yang F."/>
            <person name="Barber G.P."/>
            <person name="Haussler D."/>
            <person name="Karolchik D."/>
            <person name="Kern A.D."/>
            <person name="Kuhn R.M."/>
            <person name="Smith K.E."/>
            <person name="Zwieg A.S."/>
        </authorList>
    </citation>
    <scope>NUCLEOTIDE SEQUENCE [LARGE SCALE GENOMIC DNA]</scope>
    <source>
        <strain evidence="3">17573</strain>
    </source>
</reference>
<dbReference type="VEuPathDB" id="HostDB:ENSMMUG00000059145"/>
<dbReference type="Ensembl" id="ENSMMUT00000094432.1">
    <property type="protein sequence ID" value="ENSMMUP00000070521.1"/>
    <property type="gene ID" value="ENSMMUG00000059145.1"/>
</dbReference>
<dbReference type="GeneTree" id="ENSGT00940000161627"/>
<protein>
    <submittedName>
        <fullName evidence="2">Uncharacterized protein</fullName>
    </submittedName>
</protein>
<evidence type="ECO:0000313" key="2">
    <source>
        <dbReference type="Ensembl" id="ENSMMUP00000070521.1"/>
    </source>
</evidence>
<dbReference type="Bgee" id="ENSMMUG00000059145">
    <property type="expression patterns" value="Expressed in adipose tissue and 6 other cell types or tissues"/>
</dbReference>
<dbReference type="PANTHER" id="PTHR46254:SF7">
    <property type="entry name" value="PI4-KINASE N-TERMINAL DOMAIN-CONTAINING PROTEIN"/>
    <property type="match status" value="1"/>
</dbReference>
<dbReference type="Proteomes" id="UP000006718">
    <property type="component" value="Chromosome 6"/>
</dbReference>